<dbReference type="AlphaFoldDB" id="A0A2M7B5A7"/>
<feature type="domain" description="M23ase beta-sheet core" evidence="2">
    <location>
        <begin position="299"/>
        <end position="399"/>
    </location>
</feature>
<dbReference type="PANTHER" id="PTHR21666">
    <property type="entry name" value="PEPTIDASE-RELATED"/>
    <property type="match status" value="1"/>
</dbReference>
<name>A0A2M7B5A7_9BACT</name>
<dbReference type="PROSITE" id="PS51257">
    <property type="entry name" value="PROKAR_LIPOPROTEIN"/>
    <property type="match status" value="1"/>
</dbReference>
<organism evidence="3 4">
    <name type="scientific">Candidatus Wolfebacteria bacterium CG03_land_8_20_14_0_80_40_12</name>
    <dbReference type="NCBI Taxonomy" id="1975069"/>
    <lineage>
        <taxon>Bacteria</taxon>
        <taxon>Candidatus Wolfeibacteriota</taxon>
    </lineage>
</organism>
<dbReference type="PANTHER" id="PTHR21666:SF270">
    <property type="entry name" value="MUREIN HYDROLASE ACTIVATOR ENVC"/>
    <property type="match status" value="1"/>
</dbReference>
<feature type="coiled-coil region" evidence="1">
    <location>
        <begin position="54"/>
        <end position="137"/>
    </location>
</feature>
<evidence type="ECO:0000259" key="2">
    <source>
        <dbReference type="Pfam" id="PF01551"/>
    </source>
</evidence>
<comment type="caution">
    <text evidence="3">The sequence shown here is derived from an EMBL/GenBank/DDBJ whole genome shotgun (WGS) entry which is preliminary data.</text>
</comment>
<dbReference type="SUPFAM" id="SSF51261">
    <property type="entry name" value="Duplicated hybrid motif"/>
    <property type="match status" value="1"/>
</dbReference>
<reference evidence="4" key="1">
    <citation type="submission" date="2017-09" db="EMBL/GenBank/DDBJ databases">
        <title>Depth-based differentiation of microbial function through sediment-hosted aquifers and enrichment of novel symbionts in the deep terrestrial subsurface.</title>
        <authorList>
            <person name="Probst A.J."/>
            <person name="Ladd B."/>
            <person name="Jarett J.K."/>
            <person name="Geller-Mcgrath D.E."/>
            <person name="Sieber C.M.K."/>
            <person name="Emerson J.B."/>
            <person name="Anantharaman K."/>
            <person name="Thomas B.C."/>
            <person name="Malmstrom R."/>
            <person name="Stieglmeier M."/>
            <person name="Klingl A."/>
            <person name="Woyke T."/>
            <person name="Ryan C.M."/>
            <person name="Banfield J.F."/>
        </authorList>
    </citation>
    <scope>NUCLEOTIDE SEQUENCE [LARGE SCALE GENOMIC DNA]</scope>
</reference>
<evidence type="ECO:0000256" key="1">
    <source>
        <dbReference type="SAM" id="Coils"/>
    </source>
</evidence>
<accession>A0A2M7B5A7</accession>
<dbReference type="Gene3D" id="6.10.250.3150">
    <property type="match status" value="1"/>
</dbReference>
<feature type="coiled-coil region" evidence="1">
    <location>
        <begin position="219"/>
        <end position="253"/>
    </location>
</feature>
<evidence type="ECO:0000313" key="4">
    <source>
        <dbReference type="Proteomes" id="UP000228949"/>
    </source>
</evidence>
<dbReference type="CDD" id="cd12797">
    <property type="entry name" value="M23_peptidase"/>
    <property type="match status" value="1"/>
</dbReference>
<dbReference type="InterPro" id="IPR016047">
    <property type="entry name" value="M23ase_b-sheet_dom"/>
</dbReference>
<dbReference type="GO" id="GO:0004222">
    <property type="term" value="F:metalloendopeptidase activity"/>
    <property type="evidence" value="ECO:0007669"/>
    <property type="project" value="TreeGrafter"/>
</dbReference>
<protein>
    <recommendedName>
        <fullName evidence="2">M23ase beta-sheet core domain-containing protein</fullName>
    </recommendedName>
</protein>
<dbReference type="EMBL" id="PEVJ01000050">
    <property type="protein sequence ID" value="PIU98314.1"/>
    <property type="molecule type" value="Genomic_DNA"/>
</dbReference>
<dbReference type="Pfam" id="PF01551">
    <property type="entry name" value="Peptidase_M23"/>
    <property type="match status" value="1"/>
</dbReference>
<evidence type="ECO:0000313" key="3">
    <source>
        <dbReference type="EMBL" id="PIU98314.1"/>
    </source>
</evidence>
<sequence length="434" mass="48835">MKFLSHCFLTIGFIIFSASCFLFFVFPVGAAPPEELKKSIEQKAQELTGITGQIHENQQKLEAVQGEKQTLQKELNNAQSQIKQLDLSILSSKLTVEKLELEVESLQYDIGDAEKQIKIKRDALSAILRELQRKENEAPLIVFLKNKTLAESVFEIQSLNDFNNNLSLTITDLKLARGELNKSLDETVDKKQKREIENQNFKNKKIIVEEVKKDKQLFLAQTKNKETNYQKIVDDLEKRRLEISAEIEKVEEELRMKIDPTLLPMKRPGVLAWPVSYTRITQEYGATKFAQRNYAGKWHNGIDLGGPIGTPIMAAEKGEVIFVADQDNYLTNGRRLCAKGAAGKVIVIKHENNLTTLYGHLSLQVVKQGEKVQRGQLIGYLGKSGWATGPHLHFTVYATQTMPPARPGFPEGTKSSRVCGPMPVGGDLNPLDYL</sequence>
<keyword evidence="1" id="KW-0175">Coiled coil</keyword>
<dbReference type="Proteomes" id="UP000228949">
    <property type="component" value="Unassembled WGS sequence"/>
</dbReference>
<gene>
    <name evidence="3" type="ORF">COS61_02095</name>
</gene>
<proteinExistence type="predicted"/>
<dbReference type="Gene3D" id="2.70.70.10">
    <property type="entry name" value="Glucose Permease (Domain IIA)"/>
    <property type="match status" value="1"/>
</dbReference>
<dbReference type="InterPro" id="IPR011055">
    <property type="entry name" value="Dup_hybrid_motif"/>
</dbReference>
<dbReference type="InterPro" id="IPR050570">
    <property type="entry name" value="Cell_wall_metabolism_enzyme"/>
</dbReference>